<organism evidence="2">
    <name type="scientific">Thermodesulfobacterium geofontis</name>
    <dbReference type="NCBI Taxonomy" id="1295609"/>
    <lineage>
        <taxon>Bacteria</taxon>
        <taxon>Pseudomonadati</taxon>
        <taxon>Thermodesulfobacteriota</taxon>
        <taxon>Thermodesulfobacteria</taxon>
        <taxon>Thermodesulfobacteriales</taxon>
        <taxon>Thermodesulfobacteriaceae</taxon>
        <taxon>Thermodesulfobacterium</taxon>
    </lineage>
</organism>
<reference evidence="2" key="1">
    <citation type="journal article" date="2020" name="mSystems">
        <title>Genome- and Community-Level Interaction Insights into Carbon Utilization and Element Cycling Functions of Hydrothermarchaeota in Hydrothermal Sediment.</title>
        <authorList>
            <person name="Zhou Z."/>
            <person name="Liu Y."/>
            <person name="Xu W."/>
            <person name="Pan J."/>
            <person name="Luo Z.H."/>
            <person name="Li M."/>
        </authorList>
    </citation>
    <scope>NUCLEOTIDE SEQUENCE [LARGE SCALE GENOMIC DNA]</scope>
    <source>
        <strain evidence="2">SpSt-711</strain>
    </source>
</reference>
<dbReference type="Gene3D" id="3.90.550.10">
    <property type="entry name" value="Spore Coat Polysaccharide Biosynthesis Protein SpsA, Chain A"/>
    <property type="match status" value="1"/>
</dbReference>
<proteinExistence type="predicted"/>
<dbReference type="SUPFAM" id="SSF53448">
    <property type="entry name" value="Nucleotide-diphospho-sugar transferases"/>
    <property type="match status" value="1"/>
</dbReference>
<dbReference type="Pfam" id="PF00535">
    <property type="entry name" value="Glycos_transf_2"/>
    <property type="match status" value="1"/>
</dbReference>
<name>A0A7V4JQ34_9BACT</name>
<sequence length="287" mass="33461">MKKPLISVIIPTYNRAYILPKAIESVLNQTFKDLEIIVVDDGSTDSTPCLISKYPVKYVRKPNQGVARARNTGILKSKGNFIAFLDSDDVFVETKLEKQLKFLERYPEYKIVQTEEIWYKGERKINPKKIHQKAEGWFFDKAIKLCVVSISTALIKREVFNEVGLFDEDFPVCEDYEFWLRVALKMPVGLIKEYLVIKSGGRSDQLSAIKGLDYYRTLALIKLFKNYQKDLKLEQKIMLYAETKRKFEIFYKGALKHGNLEKAYLLKKIFEETFGDSIISPYKYLKK</sequence>
<dbReference type="PANTHER" id="PTHR43685:SF2">
    <property type="entry name" value="GLYCOSYLTRANSFERASE 2-LIKE DOMAIN-CONTAINING PROTEIN"/>
    <property type="match status" value="1"/>
</dbReference>
<protein>
    <submittedName>
        <fullName evidence="2">Glycosyltransferase</fullName>
    </submittedName>
</protein>
<dbReference type="GO" id="GO:0016740">
    <property type="term" value="F:transferase activity"/>
    <property type="evidence" value="ECO:0007669"/>
    <property type="project" value="UniProtKB-KW"/>
</dbReference>
<feature type="domain" description="Glycosyltransferase 2-like" evidence="1">
    <location>
        <begin position="7"/>
        <end position="163"/>
    </location>
</feature>
<keyword evidence="2" id="KW-0808">Transferase</keyword>
<accession>A0A7V4JQ34</accession>
<evidence type="ECO:0000313" key="2">
    <source>
        <dbReference type="EMBL" id="HGU15635.1"/>
    </source>
</evidence>
<gene>
    <name evidence="2" type="ORF">ENU91_03135</name>
</gene>
<comment type="caution">
    <text evidence="2">The sequence shown here is derived from an EMBL/GenBank/DDBJ whole genome shotgun (WGS) entry which is preliminary data.</text>
</comment>
<evidence type="ECO:0000259" key="1">
    <source>
        <dbReference type="Pfam" id="PF00535"/>
    </source>
</evidence>
<dbReference type="InterPro" id="IPR029044">
    <property type="entry name" value="Nucleotide-diphossugar_trans"/>
</dbReference>
<dbReference type="EMBL" id="DTEI01000059">
    <property type="protein sequence ID" value="HGU15635.1"/>
    <property type="molecule type" value="Genomic_DNA"/>
</dbReference>
<dbReference type="AlphaFoldDB" id="A0A7V4JQ34"/>
<dbReference type="InterPro" id="IPR050834">
    <property type="entry name" value="Glycosyltransf_2"/>
</dbReference>
<dbReference type="PANTHER" id="PTHR43685">
    <property type="entry name" value="GLYCOSYLTRANSFERASE"/>
    <property type="match status" value="1"/>
</dbReference>
<dbReference type="InterPro" id="IPR001173">
    <property type="entry name" value="Glyco_trans_2-like"/>
</dbReference>